<dbReference type="Pfam" id="PF12833">
    <property type="entry name" value="HTH_18"/>
    <property type="match status" value="1"/>
</dbReference>
<sequence length="263" mass="27968">MLSETTIASAPGLTVESVVCADEMRGWGRPGVRDAYTLVLVRAGRFSRRGRDGLLELAPDVAYIARLGEEERFAHPDGGGDECTAVHMTGERWEALAGERVDRSALYVDARLDLVHRRLLRATADPGYAMAEQLLELFTGALSQAVDAATPASAPPADRRAVAAAREALASGHPSAAGLFTLAAHLGVSPYRLSRAFPAVTGMTLTRYRNTLRVTAVLARLEAGETGLARLAAELGFADQAHLTRTVRALTGGTPTALRRLLA</sequence>
<evidence type="ECO:0000313" key="5">
    <source>
        <dbReference type="EMBL" id="GLZ81669.1"/>
    </source>
</evidence>
<evidence type="ECO:0000256" key="2">
    <source>
        <dbReference type="ARBA" id="ARBA00023125"/>
    </source>
</evidence>
<dbReference type="PROSITE" id="PS01124">
    <property type="entry name" value="HTH_ARAC_FAMILY_2"/>
    <property type="match status" value="1"/>
</dbReference>
<dbReference type="PROSITE" id="PS00041">
    <property type="entry name" value="HTH_ARAC_FAMILY_1"/>
    <property type="match status" value="1"/>
</dbReference>
<keyword evidence="2" id="KW-0238">DNA-binding</keyword>
<dbReference type="InterPro" id="IPR018062">
    <property type="entry name" value="HTH_AraC-typ_CS"/>
</dbReference>
<dbReference type="Proteomes" id="UP001165079">
    <property type="component" value="Unassembled WGS sequence"/>
</dbReference>
<evidence type="ECO:0000313" key="6">
    <source>
        <dbReference type="Proteomes" id="UP001165079"/>
    </source>
</evidence>
<dbReference type="GO" id="GO:0043565">
    <property type="term" value="F:sequence-specific DNA binding"/>
    <property type="evidence" value="ECO:0007669"/>
    <property type="project" value="InterPro"/>
</dbReference>
<keyword evidence="6" id="KW-1185">Reference proteome</keyword>
<feature type="domain" description="HTH araC/xylS-type" evidence="4">
    <location>
        <begin position="159"/>
        <end position="261"/>
    </location>
</feature>
<name>A0A9W6STH2_9ACTN</name>
<evidence type="ECO:0000256" key="3">
    <source>
        <dbReference type="ARBA" id="ARBA00023163"/>
    </source>
</evidence>
<evidence type="ECO:0000256" key="1">
    <source>
        <dbReference type="ARBA" id="ARBA00023015"/>
    </source>
</evidence>
<dbReference type="RefSeq" id="WP_285667219.1">
    <property type="nucleotide sequence ID" value="NZ_BSTX01000007.1"/>
</dbReference>
<dbReference type="PANTHER" id="PTHR46796">
    <property type="entry name" value="HTH-TYPE TRANSCRIPTIONAL ACTIVATOR RHAS-RELATED"/>
    <property type="match status" value="1"/>
</dbReference>
<dbReference type="EMBL" id="BSTX01000007">
    <property type="protein sequence ID" value="GLZ81669.1"/>
    <property type="molecule type" value="Genomic_DNA"/>
</dbReference>
<protein>
    <submittedName>
        <fullName evidence="5">AraC family transcriptional regulator</fullName>
    </submittedName>
</protein>
<dbReference type="InterPro" id="IPR050204">
    <property type="entry name" value="AraC_XylS_family_regulators"/>
</dbReference>
<dbReference type="SUPFAM" id="SSF46689">
    <property type="entry name" value="Homeodomain-like"/>
    <property type="match status" value="2"/>
</dbReference>
<keyword evidence="3" id="KW-0804">Transcription</keyword>
<dbReference type="AlphaFoldDB" id="A0A9W6STH2"/>
<dbReference type="GO" id="GO:0003700">
    <property type="term" value="F:DNA-binding transcription factor activity"/>
    <property type="evidence" value="ECO:0007669"/>
    <property type="project" value="InterPro"/>
</dbReference>
<reference evidence="5" key="1">
    <citation type="submission" date="2023-03" db="EMBL/GenBank/DDBJ databases">
        <title>Actinorhabdospora filicis NBRC 111898.</title>
        <authorList>
            <person name="Ichikawa N."/>
            <person name="Sato H."/>
            <person name="Tonouchi N."/>
        </authorList>
    </citation>
    <scope>NUCLEOTIDE SEQUENCE</scope>
    <source>
        <strain evidence="5">NBRC 111898</strain>
    </source>
</reference>
<gene>
    <name evidence="5" type="ORF">Afil01_64760</name>
</gene>
<keyword evidence="1" id="KW-0805">Transcription regulation</keyword>
<organism evidence="5 6">
    <name type="scientific">Actinorhabdospora filicis</name>
    <dbReference type="NCBI Taxonomy" id="1785913"/>
    <lineage>
        <taxon>Bacteria</taxon>
        <taxon>Bacillati</taxon>
        <taxon>Actinomycetota</taxon>
        <taxon>Actinomycetes</taxon>
        <taxon>Micromonosporales</taxon>
        <taxon>Micromonosporaceae</taxon>
        <taxon>Actinorhabdospora</taxon>
    </lineage>
</organism>
<proteinExistence type="predicted"/>
<dbReference type="SMART" id="SM00342">
    <property type="entry name" value="HTH_ARAC"/>
    <property type="match status" value="1"/>
</dbReference>
<dbReference type="Gene3D" id="1.10.10.60">
    <property type="entry name" value="Homeodomain-like"/>
    <property type="match status" value="1"/>
</dbReference>
<dbReference type="InterPro" id="IPR018060">
    <property type="entry name" value="HTH_AraC"/>
</dbReference>
<comment type="caution">
    <text evidence="5">The sequence shown here is derived from an EMBL/GenBank/DDBJ whole genome shotgun (WGS) entry which is preliminary data.</text>
</comment>
<dbReference type="InterPro" id="IPR009057">
    <property type="entry name" value="Homeodomain-like_sf"/>
</dbReference>
<evidence type="ECO:0000259" key="4">
    <source>
        <dbReference type="PROSITE" id="PS01124"/>
    </source>
</evidence>
<accession>A0A9W6STH2</accession>